<name>A0AAN6XVV8_9PEZI</name>
<keyword evidence="4" id="KW-1185">Reference proteome</keyword>
<dbReference type="Proteomes" id="UP001301769">
    <property type="component" value="Unassembled WGS sequence"/>
</dbReference>
<organism evidence="3 4">
    <name type="scientific">Rhypophila decipiens</name>
    <dbReference type="NCBI Taxonomy" id="261697"/>
    <lineage>
        <taxon>Eukaryota</taxon>
        <taxon>Fungi</taxon>
        <taxon>Dikarya</taxon>
        <taxon>Ascomycota</taxon>
        <taxon>Pezizomycotina</taxon>
        <taxon>Sordariomycetes</taxon>
        <taxon>Sordariomycetidae</taxon>
        <taxon>Sordariales</taxon>
        <taxon>Naviculisporaceae</taxon>
        <taxon>Rhypophila</taxon>
    </lineage>
</organism>
<feature type="domain" description="Heterokaryon incompatibility" evidence="2">
    <location>
        <begin position="52"/>
        <end position="140"/>
    </location>
</feature>
<evidence type="ECO:0000256" key="1">
    <source>
        <dbReference type="SAM" id="MobiDB-lite"/>
    </source>
</evidence>
<evidence type="ECO:0000313" key="4">
    <source>
        <dbReference type="Proteomes" id="UP001301769"/>
    </source>
</evidence>
<dbReference type="Pfam" id="PF06985">
    <property type="entry name" value="HET"/>
    <property type="match status" value="1"/>
</dbReference>
<reference evidence="3" key="1">
    <citation type="journal article" date="2023" name="Mol. Phylogenet. Evol.">
        <title>Genome-scale phylogeny and comparative genomics of the fungal order Sordariales.</title>
        <authorList>
            <person name="Hensen N."/>
            <person name="Bonometti L."/>
            <person name="Westerberg I."/>
            <person name="Brannstrom I.O."/>
            <person name="Guillou S."/>
            <person name="Cros-Aarteil S."/>
            <person name="Calhoun S."/>
            <person name="Haridas S."/>
            <person name="Kuo A."/>
            <person name="Mondo S."/>
            <person name="Pangilinan J."/>
            <person name="Riley R."/>
            <person name="LaButti K."/>
            <person name="Andreopoulos B."/>
            <person name="Lipzen A."/>
            <person name="Chen C."/>
            <person name="Yan M."/>
            <person name="Daum C."/>
            <person name="Ng V."/>
            <person name="Clum A."/>
            <person name="Steindorff A."/>
            <person name="Ohm R.A."/>
            <person name="Martin F."/>
            <person name="Silar P."/>
            <person name="Natvig D.O."/>
            <person name="Lalanne C."/>
            <person name="Gautier V."/>
            <person name="Ament-Velasquez S.L."/>
            <person name="Kruys A."/>
            <person name="Hutchinson M.I."/>
            <person name="Powell A.J."/>
            <person name="Barry K."/>
            <person name="Miller A.N."/>
            <person name="Grigoriev I.V."/>
            <person name="Debuchy R."/>
            <person name="Gladieux P."/>
            <person name="Hiltunen Thoren M."/>
            <person name="Johannesson H."/>
        </authorList>
    </citation>
    <scope>NUCLEOTIDE SEQUENCE</scope>
    <source>
        <strain evidence="3">PSN293</strain>
    </source>
</reference>
<reference evidence="3" key="2">
    <citation type="submission" date="2023-05" db="EMBL/GenBank/DDBJ databases">
        <authorList>
            <consortium name="Lawrence Berkeley National Laboratory"/>
            <person name="Steindorff A."/>
            <person name="Hensen N."/>
            <person name="Bonometti L."/>
            <person name="Westerberg I."/>
            <person name="Brannstrom I.O."/>
            <person name="Guillou S."/>
            <person name="Cros-Aarteil S."/>
            <person name="Calhoun S."/>
            <person name="Haridas S."/>
            <person name="Kuo A."/>
            <person name="Mondo S."/>
            <person name="Pangilinan J."/>
            <person name="Riley R."/>
            <person name="Labutti K."/>
            <person name="Andreopoulos B."/>
            <person name="Lipzen A."/>
            <person name="Chen C."/>
            <person name="Yanf M."/>
            <person name="Daum C."/>
            <person name="Ng V."/>
            <person name="Clum A."/>
            <person name="Ohm R."/>
            <person name="Martin F."/>
            <person name="Silar P."/>
            <person name="Natvig D."/>
            <person name="Lalanne C."/>
            <person name="Gautier V."/>
            <person name="Ament-Velasquez S.L."/>
            <person name="Kruys A."/>
            <person name="Hutchinson M.I."/>
            <person name="Powell A.J."/>
            <person name="Barry K."/>
            <person name="Miller A.N."/>
            <person name="Grigoriev I.V."/>
            <person name="Debuchy R."/>
            <person name="Gladieux P."/>
            <person name="Thoren M.H."/>
            <person name="Johannesson H."/>
        </authorList>
    </citation>
    <scope>NUCLEOTIDE SEQUENCE</scope>
    <source>
        <strain evidence="3">PSN293</strain>
    </source>
</reference>
<feature type="compositionally biased region" description="Basic and acidic residues" evidence="1">
    <location>
        <begin position="616"/>
        <end position="627"/>
    </location>
</feature>
<feature type="region of interest" description="Disordered" evidence="1">
    <location>
        <begin position="1"/>
        <end position="37"/>
    </location>
</feature>
<evidence type="ECO:0000313" key="3">
    <source>
        <dbReference type="EMBL" id="KAK4206525.1"/>
    </source>
</evidence>
<gene>
    <name evidence="3" type="ORF">QBC37DRAFT_328867</name>
</gene>
<proteinExistence type="predicted"/>
<dbReference type="InterPro" id="IPR010730">
    <property type="entry name" value="HET"/>
</dbReference>
<dbReference type="AlphaFoldDB" id="A0AAN6XVV8"/>
<dbReference type="EMBL" id="MU858393">
    <property type="protein sequence ID" value="KAK4206525.1"/>
    <property type="molecule type" value="Genomic_DNA"/>
</dbReference>
<dbReference type="PANTHER" id="PTHR10622:SF12">
    <property type="entry name" value="HET DOMAIN-CONTAINING PROTEIN"/>
    <property type="match status" value="1"/>
</dbReference>
<sequence>MRLLTNCSSRIERSLSPTPPTSEGTPDSPQLQPPPLLPSEYFPGSAESIPPYAILSHTWDSNSEISFKELENPDKATYSKAGFLKIQKSVRLAVDRDGLDHCWVDTCCIDKSSSAELSEAINSMFRWYARAAICYVYLSDLEPLQRKVQVADLEQCRWFTRGWTLQELVAPGHIVFFDKEWNEVGDKHGLSEQLSAITGVPAELLRRETDVSEYSVAKRLSWASKRQTTRDEDIAYCLLGLFDVNMVLLYGEGRKKAFRRLQRACIEQEGDPSIFCWRSDDETQDYAPILADDPSQFRDCGAVSVMLEDTIYRNMTISPRGITKTVSWIHLPMHQDDGYLCIFDIHCTDDVTGERMGVCVRKIAGGTYCRCKPWMIARLSDESFMKGPFGEDNWTLVEKATLATNDSFYRREVYNSGNPVLGNRHRAMRLIANPDDATDLFLSVYHSRAFPRSHWDVHDKLFFCSARNSKSWSAFFIHGLVHETEHSGVPVNLFVGCHLWNVSRPRMILANLNGLGRDKVTNLQVKLHDLLFENDGEAYATMMLDLDGVARETRRIVRMELGSRVAAKKSIPAYEQGGSHPEARCWGPKVVISSVETAANSFTPWHVRSSDCNGGDESKGSDGNKDAPVRVRVEVELKMEKDASICYNDVVSLYLRVISI</sequence>
<protein>
    <submittedName>
        <fullName evidence="3">Heterokaryon incompatibility protein-domain-containing protein</fullName>
    </submittedName>
</protein>
<feature type="region of interest" description="Disordered" evidence="1">
    <location>
        <begin position="606"/>
        <end position="627"/>
    </location>
</feature>
<dbReference type="PANTHER" id="PTHR10622">
    <property type="entry name" value="HET DOMAIN-CONTAINING PROTEIN"/>
    <property type="match status" value="1"/>
</dbReference>
<accession>A0AAN6XVV8</accession>
<comment type="caution">
    <text evidence="3">The sequence shown here is derived from an EMBL/GenBank/DDBJ whole genome shotgun (WGS) entry which is preliminary data.</text>
</comment>
<evidence type="ECO:0000259" key="2">
    <source>
        <dbReference type="Pfam" id="PF06985"/>
    </source>
</evidence>